<organism evidence="1 2">
    <name type="scientific">Vibrio coralliilyticus</name>
    <dbReference type="NCBI Taxonomy" id="190893"/>
    <lineage>
        <taxon>Bacteria</taxon>
        <taxon>Pseudomonadati</taxon>
        <taxon>Pseudomonadota</taxon>
        <taxon>Gammaproteobacteria</taxon>
        <taxon>Vibrionales</taxon>
        <taxon>Vibrionaceae</taxon>
        <taxon>Vibrio</taxon>
    </lineage>
</organism>
<gene>
    <name evidence="1" type="ORF">F0238_22340</name>
</gene>
<evidence type="ECO:0000313" key="1">
    <source>
        <dbReference type="EMBL" id="NOJ25473.1"/>
    </source>
</evidence>
<comment type="caution">
    <text evidence="1">The sequence shown here is derived from an EMBL/GenBank/DDBJ whole genome shotgun (WGS) entry which is preliminary data.</text>
</comment>
<dbReference type="AlphaFoldDB" id="A0AAP6ZVK5"/>
<name>A0AAP6ZVK5_9VIBR</name>
<dbReference type="Proteomes" id="UP000576645">
    <property type="component" value="Unassembled WGS sequence"/>
</dbReference>
<proteinExistence type="predicted"/>
<protein>
    <submittedName>
        <fullName evidence="1">Uncharacterized protein</fullName>
    </submittedName>
</protein>
<reference evidence="1 2" key="1">
    <citation type="submission" date="2019-09" db="EMBL/GenBank/DDBJ databases">
        <title>Draft genome sequencing and comparative genomics of hatchery-associated Vibrios.</title>
        <authorList>
            <person name="Kehlet-Delgado H."/>
            <person name="Mueller R.S."/>
        </authorList>
    </citation>
    <scope>NUCLEOTIDE SEQUENCE [LARGE SCALE GENOMIC DNA]</scope>
    <source>
        <strain evidence="1 2">09-121-3</strain>
    </source>
</reference>
<sequence length="92" mass="10617">MKATYQMLRKAMRTRGPAASYWRVHQVMQGLELSDPDKRILLAKTSMAMRNPKRTSYYLDLKQRLADFKATGVRISCLHPAKVSGVRRPLPR</sequence>
<accession>A0AAP6ZVK5</accession>
<evidence type="ECO:0000313" key="2">
    <source>
        <dbReference type="Proteomes" id="UP000576645"/>
    </source>
</evidence>
<dbReference type="EMBL" id="VTXP01000017">
    <property type="protein sequence ID" value="NOJ25473.1"/>
    <property type="molecule type" value="Genomic_DNA"/>
</dbReference>
<dbReference type="RefSeq" id="WP_171353915.1">
    <property type="nucleotide sequence ID" value="NZ_VTXP01000017.1"/>
</dbReference>